<dbReference type="PANTHER" id="PTHR10791">
    <property type="entry name" value="RAG1-ACTIVATING PROTEIN 1"/>
    <property type="match status" value="1"/>
</dbReference>
<evidence type="ECO:0000256" key="1">
    <source>
        <dbReference type="ARBA" id="ARBA00004651"/>
    </source>
</evidence>
<keyword evidence="2" id="KW-1003">Cell membrane</keyword>
<sequence>MSFRDVFSLWCISLSFTFTIPQAYRVVRHNTVEGVSVFSQMQSLSGSILWVVYGIVANTYLVVTANVMTIVGFGTVIIAQVRHRAVSWQRAVVVLTVVFAIAVVSGAVSKDVLGLIAVIVGGTGIVPQAIRAARTTHLVGVSVATFAMVVVMSVSWGIYGLMIDDLFVATPNVVIVPSALFIMLRALQSHHRYGKTTDATAVPAR</sequence>
<evidence type="ECO:0000256" key="5">
    <source>
        <dbReference type="ARBA" id="ARBA00023136"/>
    </source>
</evidence>
<evidence type="ECO:0000256" key="4">
    <source>
        <dbReference type="ARBA" id="ARBA00022989"/>
    </source>
</evidence>
<feature type="transmembrane region" description="Helical" evidence="6">
    <location>
        <begin position="137"/>
        <end position="160"/>
    </location>
</feature>
<evidence type="ECO:0000256" key="6">
    <source>
        <dbReference type="SAM" id="Phobius"/>
    </source>
</evidence>
<feature type="transmembrane region" description="Helical" evidence="6">
    <location>
        <begin position="49"/>
        <end position="79"/>
    </location>
</feature>
<gene>
    <name evidence="7" type="ORF">UFOPK2975_00201</name>
</gene>
<name>A0A6J6WRC9_9ZZZZ</name>
<keyword evidence="5 6" id="KW-0472">Membrane</keyword>
<protein>
    <submittedName>
        <fullName evidence="7">Unannotated protein</fullName>
    </submittedName>
</protein>
<reference evidence="7" key="1">
    <citation type="submission" date="2020-05" db="EMBL/GenBank/DDBJ databases">
        <authorList>
            <person name="Chiriac C."/>
            <person name="Salcher M."/>
            <person name="Ghai R."/>
            <person name="Kavagutti S V."/>
        </authorList>
    </citation>
    <scope>NUCLEOTIDE SEQUENCE</scope>
</reference>
<dbReference type="AlphaFoldDB" id="A0A6J6WRC9"/>
<evidence type="ECO:0000313" key="7">
    <source>
        <dbReference type="EMBL" id="CAB4785753.1"/>
    </source>
</evidence>
<dbReference type="InterPro" id="IPR047664">
    <property type="entry name" value="SWEET"/>
</dbReference>
<comment type="subcellular location">
    <subcellularLocation>
        <location evidence="1">Cell membrane</location>
        <topology evidence="1">Multi-pass membrane protein</topology>
    </subcellularLocation>
</comment>
<feature type="transmembrane region" description="Helical" evidence="6">
    <location>
        <begin position="114"/>
        <end position="130"/>
    </location>
</feature>
<dbReference type="GO" id="GO:0051119">
    <property type="term" value="F:sugar transmembrane transporter activity"/>
    <property type="evidence" value="ECO:0007669"/>
    <property type="project" value="InterPro"/>
</dbReference>
<evidence type="ECO:0000256" key="2">
    <source>
        <dbReference type="ARBA" id="ARBA00022475"/>
    </source>
</evidence>
<proteinExistence type="predicted"/>
<keyword evidence="3 6" id="KW-0812">Transmembrane</keyword>
<keyword evidence="4 6" id="KW-1133">Transmembrane helix</keyword>
<dbReference type="InterPro" id="IPR006603">
    <property type="entry name" value="PQ-loop_rpt"/>
</dbReference>
<dbReference type="EMBL" id="CAFAAG010000007">
    <property type="protein sequence ID" value="CAB4785753.1"/>
    <property type="molecule type" value="Genomic_DNA"/>
</dbReference>
<dbReference type="GO" id="GO:0005886">
    <property type="term" value="C:plasma membrane"/>
    <property type="evidence" value="ECO:0007669"/>
    <property type="project" value="UniProtKB-SubCell"/>
</dbReference>
<feature type="transmembrane region" description="Helical" evidence="6">
    <location>
        <begin position="166"/>
        <end position="187"/>
    </location>
</feature>
<feature type="transmembrane region" description="Helical" evidence="6">
    <location>
        <begin position="91"/>
        <end position="108"/>
    </location>
</feature>
<evidence type="ECO:0000256" key="3">
    <source>
        <dbReference type="ARBA" id="ARBA00022692"/>
    </source>
</evidence>
<dbReference type="PANTHER" id="PTHR10791:SF30">
    <property type="entry name" value="SUGAR TRANSPORTER SWEET1"/>
    <property type="match status" value="1"/>
</dbReference>
<organism evidence="7">
    <name type="scientific">freshwater metagenome</name>
    <dbReference type="NCBI Taxonomy" id="449393"/>
    <lineage>
        <taxon>unclassified sequences</taxon>
        <taxon>metagenomes</taxon>
        <taxon>ecological metagenomes</taxon>
    </lineage>
</organism>
<dbReference type="Gene3D" id="1.20.1280.290">
    <property type="match status" value="2"/>
</dbReference>
<dbReference type="Pfam" id="PF04193">
    <property type="entry name" value="PQ-loop"/>
    <property type="match status" value="1"/>
</dbReference>
<accession>A0A6J6WRC9</accession>